<dbReference type="Gene3D" id="3.40.50.10610">
    <property type="entry name" value="ABC-type transport auxiliary lipoprotein component"/>
    <property type="match status" value="1"/>
</dbReference>
<gene>
    <name evidence="1" type="ORF">IAI61_08985</name>
</gene>
<evidence type="ECO:0000313" key="2">
    <source>
        <dbReference type="Proteomes" id="UP001518989"/>
    </source>
</evidence>
<reference evidence="1 2" key="1">
    <citation type="submission" date="2020-09" db="EMBL/GenBank/DDBJ databases">
        <title>Roseomonas.</title>
        <authorList>
            <person name="Zhu W."/>
        </authorList>
    </citation>
    <scope>NUCLEOTIDE SEQUENCE [LARGE SCALE GENOMIC DNA]</scope>
    <source>
        <strain evidence="1 2">573</strain>
    </source>
</reference>
<comment type="caution">
    <text evidence="1">The sequence shown here is derived from an EMBL/GenBank/DDBJ whole genome shotgun (WGS) entry which is preliminary data.</text>
</comment>
<dbReference type="EMBL" id="JACTNG010000004">
    <property type="protein sequence ID" value="MBO1079164.1"/>
    <property type="molecule type" value="Genomic_DNA"/>
</dbReference>
<evidence type="ECO:0000313" key="1">
    <source>
        <dbReference type="EMBL" id="MBO1079164.1"/>
    </source>
</evidence>
<protein>
    <recommendedName>
        <fullName evidence="3">ABC-type transport auxiliary lipoprotein component domain-containing protein</fullName>
    </recommendedName>
</protein>
<dbReference type="RefSeq" id="WP_207416675.1">
    <property type="nucleotide sequence ID" value="NZ_CP061177.1"/>
</dbReference>
<dbReference type="Proteomes" id="UP001518989">
    <property type="component" value="Unassembled WGS sequence"/>
</dbReference>
<keyword evidence="2" id="KW-1185">Reference proteome</keyword>
<accession>A0ABS3KNX9</accession>
<name>A0ABS3KNX9_9PROT</name>
<dbReference type="PROSITE" id="PS51257">
    <property type="entry name" value="PROKAR_LIPOPROTEIN"/>
    <property type="match status" value="1"/>
</dbReference>
<organism evidence="1 2">
    <name type="scientific">Roseomonas haemaphysalidis</name>
    <dbReference type="NCBI Taxonomy" id="2768162"/>
    <lineage>
        <taxon>Bacteria</taxon>
        <taxon>Pseudomonadati</taxon>
        <taxon>Pseudomonadota</taxon>
        <taxon>Alphaproteobacteria</taxon>
        <taxon>Acetobacterales</taxon>
        <taxon>Roseomonadaceae</taxon>
        <taxon>Roseomonas</taxon>
    </lineage>
</organism>
<dbReference type="SUPFAM" id="SSF159594">
    <property type="entry name" value="XCC0632-like"/>
    <property type="match status" value="1"/>
</dbReference>
<sequence length="208" mass="21896">MKRRGLLLALPIASLAACGSVLPDRPYIETKRFPLLAPRPVSAPRRAAGNRVLLVRLLRAAPGLETRGLRSIRPDGTESVDFYAEWTAPPAEVAEEALRRWLSASGLFGGVVAPGSRARNDFVMECELTALVADPPRREARAGLSAILMRENGGETRLLTQLAVTGTAPLPAPAADGTLPPEVLAAGMNAAFAAALGALENGIAGYIR</sequence>
<proteinExistence type="predicted"/>
<evidence type="ECO:0008006" key="3">
    <source>
        <dbReference type="Google" id="ProtNLM"/>
    </source>
</evidence>